<evidence type="ECO:0000313" key="5">
    <source>
        <dbReference type="Proteomes" id="UP000837205"/>
    </source>
</evidence>
<gene>
    <name evidence="2" type="ORF">GHA_05459</name>
    <name evidence="3" type="ORF">TML_05332</name>
</gene>
<evidence type="ECO:0000313" key="2">
    <source>
        <dbReference type="EMBL" id="CAB5606157.1"/>
    </source>
</evidence>
<keyword evidence="5" id="KW-1185">Reference proteome</keyword>
<sequence length="136" mass="14801">MMTFLANLHRHTTACRSFAFFTLVSGPAIALFITFICMNYSGSPSAHLVSAARAVIDGAPVGKLMVCTEEPQSTTPPTLIESPCVREAVDESIVTAKWDSNFRMVYAMLALLSSVIWCLVSATRANIFKDAKPPTR</sequence>
<feature type="transmembrane region" description="Helical" evidence="1">
    <location>
        <begin position="104"/>
        <end position="122"/>
    </location>
</feature>
<keyword evidence="1" id="KW-0472">Membrane</keyword>
<name>A0A9N8CY62_9ENTR</name>
<organism evidence="2 4">
    <name type="scientific">Citrobacter werkmanii</name>
    <dbReference type="NCBI Taxonomy" id="67827"/>
    <lineage>
        <taxon>Bacteria</taxon>
        <taxon>Pseudomonadati</taxon>
        <taxon>Pseudomonadota</taxon>
        <taxon>Gammaproteobacteria</taxon>
        <taxon>Enterobacterales</taxon>
        <taxon>Enterobacteriaceae</taxon>
        <taxon>Citrobacter</taxon>
        <taxon>Citrobacter freundii complex</taxon>
    </lineage>
</organism>
<dbReference type="RefSeq" id="WP_016241559.1">
    <property type="nucleotide sequence ID" value="NZ_LR822054.1"/>
</dbReference>
<reference evidence="2" key="1">
    <citation type="submission" date="2020-05" db="EMBL/GenBank/DDBJ databases">
        <authorList>
            <person name="Delgado-Blas J."/>
        </authorList>
    </citation>
    <scope>NUCLEOTIDE SEQUENCE</scope>
    <source>
        <strain evidence="2">BB1459</strain>
        <strain evidence="3">BB1480</strain>
    </source>
</reference>
<evidence type="ECO:0000256" key="1">
    <source>
        <dbReference type="SAM" id="Phobius"/>
    </source>
</evidence>
<feature type="transmembrane region" description="Helical" evidence="1">
    <location>
        <begin position="20"/>
        <end position="41"/>
    </location>
</feature>
<dbReference type="Proteomes" id="UP000837205">
    <property type="component" value="Unassembled WGS sequence"/>
</dbReference>
<protein>
    <submittedName>
        <fullName evidence="2">Uncharacterized protein</fullName>
    </submittedName>
</protein>
<keyword evidence="1" id="KW-1133">Transmembrane helix</keyword>
<evidence type="ECO:0000313" key="3">
    <source>
        <dbReference type="EMBL" id="CAC9254000.1"/>
    </source>
</evidence>
<dbReference type="Proteomes" id="UP000834503">
    <property type="component" value="Unassembled WGS sequence"/>
</dbReference>
<proteinExistence type="predicted"/>
<evidence type="ECO:0000313" key="4">
    <source>
        <dbReference type="Proteomes" id="UP000834503"/>
    </source>
</evidence>
<dbReference type="AlphaFoldDB" id="A0A9N8CY62"/>
<dbReference type="EMBL" id="CAIIUA010000002">
    <property type="protein sequence ID" value="CAC9254000.1"/>
    <property type="molecule type" value="Genomic_DNA"/>
</dbReference>
<comment type="caution">
    <text evidence="2">The sequence shown here is derived from an EMBL/GenBank/DDBJ whole genome shotgun (WGS) entry which is preliminary data.</text>
</comment>
<dbReference type="EMBL" id="CAHPQX010000046">
    <property type="protein sequence ID" value="CAB5606157.1"/>
    <property type="molecule type" value="Genomic_DNA"/>
</dbReference>
<accession>A0A9N8CY62</accession>
<keyword evidence="1" id="KW-0812">Transmembrane</keyword>